<evidence type="ECO:0000256" key="4">
    <source>
        <dbReference type="ARBA" id="ARBA00022723"/>
    </source>
</evidence>
<comment type="similarity">
    <text evidence="2 6">Belongs to the FPP/GGPP synthase family.</text>
</comment>
<dbReference type="InterPro" id="IPR033749">
    <property type="entry name" value="Polyprenyl_synt_CS"/>
</dbReference>
<reference evidence="7" key="1">
    <citation type="journal article" date="2014" name="Int. J. Syst. Evol. Microbiol.">
        <title>Complete genome sequence of Corynebacterium casei LMG S-19264T (=DSM 44701T), isolated from a smear-ripened cheese.</title>
        <authorList>
            <consortium name="US DOE Joint Genome Institute (JGI-PGF)"/>
            <person name="Walter F."/>
            <person name="Albersmeier A."/>
            <person name="Kalinowski J."/>
            <person name="Ruckert C."/>
        </authorList>
    </citation>
    <scope>NUCLEOTIDE SEQUENCE</scope>
    <source>
        <strain evidence="7">KCTC 23430</strain>
    </source>
</reference>
<evidence type="ECO:0000256" key="1">
    <source>
        <dbReference type="ARBA" id="ARBA00001946"/>
    </source>
</evidence>
<dbReference type="PROSITE" id="PS00723">
    <property type="entry name" value="POLYPRENYL_SYNTHASE_1"/>
    <property type="match status" value="1"/>
</dbReference>
<dbReference type="AlphaFoldDB" id="A0A918XKP3"/>
<dbReference type="Pfam" id="PF00348">
    <property type="entry name" value="polyprenyl_synt"/>
    <property type="match status" value="1"/>
</dbReference>
<dbReference type="GO" id="GO:0004659">
    <property type="term" value="F:prenyltransferase activity"/>
    <property type="evidence" value="ECO:0007669"/>
    <property type="project" value="InterPro"/>
</dbReference>
<keyword evidence="5" id="KW-0460">Magnesium</keyword>
<dbReference type="SUPFAM" id="SSF48576">
    <property type="entry name" value="Terpenoid synthases"/>
    <property type="match status" value="1"/>
</dbReference>
<dbReference type="InterPro" id="IPR000092">
    <property type="entry name" value="Polyprenyl_synt"/>
</dbReference>
<accession>A0A918XKP3</accession>
<dbReference type="RefSeq" id="WP_189478068.1">
    <property type="nucleotide sequence ID" value="NZ_BMYM01000002.1"/>
</dbReference>
<evidence type="ECO:0000313" key="8">
    <source>
        <dbReference type="Proteomes" id="UP000644693"/>
    </source>
</evidence>
<dbReference type="InterPro" id="IPR008949">
    <property type="entry name" value="Isoprenoid_synthase_dom_sf"/>
</dbReference>
<evidence type="ECO:0000256" key="2">
    <source>
        <dbReference type="ARBA" id="ARBA00006706"/>
    </source>
</evidence>
<evidence type="ECO:0000313" key="7">
    <source>
        <dbReference type="EMBL" id="GHD36267.1"/>
    </source>
</evidence>
<gene>
    <name evidence="7" type="ORF">GCM10007053_24500</name>
</gene>
<dbReference type="PANTHER" id="PTHR12001">
    <property type="entry name" value="GERANYLGERANYL PYROPHOSPHATE SYNTHASE"/>
    <property type="match status" value="1"/>
</dbReference>
<comment type="cofactor">
    <cofactor evidence="1">
        <name>Mg(2+)</name>
        <dbReference type="ChEBI" id="CHEBI:18420"/>
    </cofactor>
</comment>
<dbReference type="SFLD" id="SFLDS00005">
    <property type="entry name" value="Isoprenoid_Synthase_Type_I"/>
    <property type="match status" value="1"/>
</dbReference>
<dbReference type="GO" id="GO:0046872">
    <property type="term" value="F:metal ion binding"/>
    <property type="evidence" value="ECO:0007669"/>
    <property type="project" value="UniProtKB-KW"/>
</dbReference>
<proteinExistence type="inferred from homology"/>
<evidence type="ECO:0000256" key="5">
    <source>
        <dbReference type="ARBA" id="ARBA00022842"/>
    </source>
</evidence>
<sequence length="344" mass="37758">MVAVAARINSITTLTPRGDTALENCKERIADRLLGIALQFENPLRDACTHHLGTNGKMLRGQLAVRAALADGADTNQAIEWGVAVELLHNATLVHDDICDMDETRRGRASVSHLFGSQVALCLGDALISESYAAARRYTRRRETLDALSMTIKELAQGQASEFACNHYPSVERCFAIAIRKTGPLFSLPVCGALRTYDSSSVAGSTKKYLNACAIAFQAINDLANFDRRVSSANPSSDFSRMRPNIAISLFADSLDTATRRDFDALYRSLAQPRHEATCSQKLMEQFWITFSGSVALRSALSLTKLEVETADRLFEQLEKKTAEVVSPLHAWLLATSEKTCSLH</sequence>
<reference evidence="7" key="2">
    <citation type="submission" date="2020-09" db="EMBL/GenBank/DDBJ databases">
        <authorList>
            <person name="Sun Q."/>
            <person name="Kim S."/>
        </authorList>
    </citation>
    <scope>NUCLEOTIDE SEQUENCE</scope>
    <source>
        <strain evidence="7">KCTC 23430</strain>
    </source>
</reference>
<dbReference type="Gene3D" id="1.10.600.10">
    <property type="entry name" value="Farnesyl Diphosphate Synthase"/>
    <property type="match status" value="1"/>
</dbReference>
<dbReference type="Proteomes" id="UP000644693">
    <property type="component" value="Unassembled WGS sequence"/>
</dbReference>
<keyword evidence="4" id="KW-0479">Metal-binding</keyword>
<evidence type="ECO:0000256" key="3">
    <source>
        <dbReference type="ARBA" id="ARBA00022679"/>
    </source>
</evidence>
<name>A0A918XKP3_9GAMM</name>
<dbReference type="PANTHER" id="PTHR12001:SF85">
    <property type="entry name" value="SHORT CHAIN ISOPRENYL DIPHOSPHATE SYNTHASE"/>
    <property type="match status" value="1"/>
</dbReference>
<dbReference type="GO" id="GO:0008299">
    <property type="term" value="P:isoprenoid biosynthetic process"/>
    <property type="evidence" value="ECO:0007669"/>
    <property type="project" value="InterPro"/>
</dbReference>
<keyword evidence="8" id="KW-1185">Reference proteome</keyword>
<comment type="caution">
    <text evidence="7">The sequence shown here is derived from an EMBL/GenBank/DDBJ whole genome shotgun (WGS) entry which is preliminary data.</text>
</comment>
<organism evidence="7 8">
    <name type="scientific">Parahalioglobus pacificus</name>
    <dbReference type="NCBI Taxonomy" id="930806"/>
    <lineage>
        <taxon>Bacteria</taxon>
        <taxon>Pseudomonadati</taxon>
        <taxon>Pseudomonadota</taxon>
        <taxon>Gammaproteobacteria</taxon>
        <taxon>Cellvibrionales</taxon>
        <taxon>Halieaceae</taxon>
        <taxon>Parahalioglobus</taxon>
    </lineage>
</organism>
<dbReference type="EMBL" id="BMYM01000002">
    <property type="protein sequence ID" value="GHD36267.1"/>
    <property type="molecule type" value="Genomic_DNA"/>
</dbReference>
<keyword evidence="3 6" id="KW-0808">Transferase</keyword>
<protein>
    <submittedName>
        <fullName evidence="7">Uncharacterized protein</fullName>
    </submittedName>
</protein>
<evidence type="ECO:0000256" key="6">
    <source>
        <dbReference type="RuleBase" id="RU004466"/>
    </source>
</evidence>